<feature type="chain" id="PRO_5043574030" evidence="1">
    <location>
        <begin position="21"/>
        <end position="231"/>
    </location>
</feature>
<evidence type="ECO:0000313" key="3">
    <source>
        <dbReference type="Proteomes" id="UP001432027"/>
    </source>
</evidence>
<dbReference type="EMBL" id="BTSX01000001">
    <property type="protein sequence ID" value="GMS81919.1"/>
    <property type="molecule type" value="Genomic_DNA"/>
</dbReference>
<keyword evidence="1" id="KW-0732">Signal</keyword>
<feature type="non-terminal residue" evidence="2">
    <location>
        <position position="1"/>
    </location>
</feature>
<feature type="signal peptide" evidence="1">
    <location>
        <begin position="1"/>
        <end position="20"/>
    </location>
</feature>
<name>A0AAV5SGC1_9BILA</name>
<comment type="caution">
    <text evidence="2">The sequence shown here is derived from an EMBL/GenBank/DDBJ whole genome shotgun (WGS) entry which is preliminary data.</text>
</comment>
<keyword evidence="3" id="KW-1185">Reference proteome</keyword>
<sequence length="231" mass="24978">AQWWLLALSTFPALSRPRRACLYKPLAVHCSTTSSPPLDPTSPSPPIKMSFNAGRSPSATNHAYGYQQQQFQSGFASGAQYQAGLQAGVSGAGLPQGGYTADFEQGYQAGLQQLQQQQLQLQQQQLQQQQGLGSGFGQRYLAPAEIQQQLAGKPAFYDNIRGIFYDGKRAWYYDNSGAPGARNSYSSGSVITAIEQGPTGTVIRIGNGTQGNLEEHRNHPSSVYYNTPLAL</sequence>
<protein>
    <submittedName>
        <fullName evidence="2">Uncharacterized protein</fullName>
    </submittedName>
</protein>
<reference evidence="2" key="1">
    <citation type="submission" date="2023-10" db="EMBL/GenBank/DDBJ databases">
        <title>Genome assembly of Pristionchus species.</title>
        <authorList>
            <person name="Yoshida K."/>
            <person name="Sommer R.J."/>
        </authorList>
    </citation>
    <scope>NUCLEOTIDE SEQUENCE</scope>
    <source>
        <strain evidence="2">RS0144</strain>
    </source>
</reference>
<dbReference type="AlphaFoldDB" id="A0AAV5SGC1"/>
<gene>
    <name evidence="2" type="ORF">PENTCL1PPCAC_4094</name>
</gene>
<proteinExistence type="predicted"/>
<accession>A0AAV5SGC1</accession>
<evidence type="ECO:0000256" key="1">
    <source>
        <dbReference type="SAM" id="SignalP"/>
    </source>
</evidence>
<evidence type="ECO:0000313" key="2">
    <source>
        <dbReference type="EMBL" id="GMS81919.1"/>
    </source>
</evidence>
<organism evidence="2 3">
    <name type="scientific">Pristionchus entomophagus</name>
    <dbReference type="NCBI Taxonomy" id="358040"/>
    <lineage>
        <taxon>Eukaryota</taxon>
        <taxon>Metazoa</taxon>
        <taxon>Ecdysozoa</taxon>
        <taxon>Nematoda</taxon>
        <taxon>Chromadorea</taxon>
        <taxon>Rhabditida</taxon>
        <taxon>Rhabditina</taxon>
        <taxon>Diplogasteromorpha</taxon>
        <taxon>Diplogasteroidea</taxon>
        <taxon>Neodiplogasteridae</taxon>
        <taxon>Pristionchus</taxon>
    </lineage>
</organism>
<dbReference type="Proteomes" id="UP001432027">
    <property type="component" value="Unassembled WGS sequence"/>
</dbReference>